<dbReference type="InterPro" id="IPR056569">
    <property type="entry name" value="ArlJ-like"/>
</dbReference>
<feature type="domain" description="Type II secretion system protein GspF" evidence="7">
    <location>
        <begin position="119"/>
        <end position="228"/>
    </location>
</feature>
<feature type="transmembrane region" description="Helical" evidence="6">
    <location>
        <begin position="211"/>
        <end position="232"/>
    </location>
</feature>
<keyword evidence="4 6" id="KW-1133">Transmembrane helix</keyword>
<gene>
    <name evidence="8" type="ORF">HA227_03680</name>
</gene>
<reference evidence="9" key="1">
    <citation type="journal article" date="2020" name="bioRxiv">
        <title>A rank-normalized archaeal taxonomy based on genome phylogeny resolves widespread incomplete and uneven classifications.</title>
        <authorList>
            <person name="Rinke C."/>
            <person name="Chuvochina M."/>
            <person name="Mussig A.J."/>
            <person name="Chaumeil P.-A."/>
            <person name="Waite D.W."/>
            <person name="Whitman W.B."/>
            <person name="Parks D.H."/>
            <person name="Hugenholtz P."/>
        </authorList>
    </citation>
    <scope>NUCLEOTIDE SEQUENCE [LARGE SCALE GENOMIC DNA]</scope>
</reference>
<evidence type="ECO:0000259" key="7">
    <source>
        <dbReference type="Pfam" id="PF00482"/>
    </source>
</evidence>
<keyword evidence="2" id="KW-1003">Cell membrane</keyword>
<dbReference type="EMBL" id="DUFJ01000079">
    <property type="protein sequence ID" value="HIH33329.1"/>
    <property type="molecule type" value="Genomic_DNA"/>
</dbReference>
<keyword evidence="5 6" id="KW-0472">Membrane</keyword>
<protein>
    <recommendedName>
        <fullName evidence="7">Type II secretion system protein GspF domain-containing protein</fullName>
    </recommendedName>
</protein>
<dbReference type="PANTHER" id="PTHR35402">
    <property type="entry name" value="INTEGRAL MEMBRANE PROTEIN-RELATED"/>
    <property type="match status" value="1"/>
</dbReference>
<keyword evidence="3 6" id="KW-0812">Transmembrane</keyword>
<evidence type="ECO:0000313" key="8">
    <source>
        <dbReference type="EMBL" id="HIH33329.1"/>
    </source>
</evidence>
<organism evidence="8 9">
    <name type="scientific">Candidatus Iainarchaeum sp</name>
    <dbReference type="NCBI Taxonomy" id="3101447"/>
    <lineage>
        <taxon>Archaea</taxon>
        <taxon>Candidatus Iainarchaeota</taxon>
        <taxon>Candidatus Iainarchaeia</taxon>
        <taxon>Candidatus Iainarchaeales</taxon>
        <taxon>Candidatus Iainarchaeaceae</taxon>
        <taxon>Candidatus Iainarchaeum</taxon>
    </lineage>
</organism>
<dbReference type="Pfam" id="PF00482">
    <property type="entry name" value="T2SSF"/>
    <property type="match status" value="1"/>
</dbReference>
<feature type="transmembrane region" description="Helical" evidence="6">
    <location>
        <begin position="264"/>
        <end position="281"/>
    </location>
</feature>
<dbReference type="Proteomes" id="UP000527315">
    <property type="component" value="Unassembled WGS sequence"/>
</dbReference>
<proteinExistence type="predicted"/>
<evidence type="ECO:0000256" key="3">
    <source>
        <dbReference type="ARBA" id="ARBA00022692"/>
    </source>
</evidence>
<feature type="transmembrane region" description="Helical" evidence="6">
    <location>
        <begin position="65"/>
        <end position="84"/>
    </location>
</feature>
<accession>A0A7J4KW33</accession>
<comment type="subcellular location">
    <subcellularLocation>
        <location evidence="1">Cell membrane</location>
        <topology evidence="1">Multi-pass membrane protein</topology>
    </subcellularLocation>
</comment>
<dbReference type="PANTHER" id="PTHR35402:SF1">
    <property type="entry name" value="TYPE II SECRETION SYSTEM PROTEIN GSPF DOMAIN-CONTAINING PROTEIN"/>
    <property type="match status" value="1"/>
</dbReference>
<comment type="caution">
    <text evidence="8">The sequence shown here is derived from an EMBL/GenBank/DDBJ whole genome shotgun (WGS) entry which is preliminary data.</text>
</comment>
<dbReference type="InterPro" id="IPR018076">
    <property type="entry name" value="T2SS_GspF_dom"/>
</dbReference>
<dbReference type="AlphaFoldDB" id="A0A7J4KW33"/>
<evidence type="ECO:0000256" key="4">
    <source>
        <dbReference type="ARBA" id="ARBA00022989"/>
    </source>
</evidence>
<evidence type="ECO:0000256" key="2">
    <source>
        <dbReference type="ARBA" id="ARBA00022475"/>
    </source>
</evidence>
<dbReference type="GO" id="GO:0005886">
    <property type="term" value="C:plasma membrane"/>
    <property type="evidence" value="ECO:0007669"/>
    <property type="project" value="UniProtKB-SubCell"/>
</dbReference>
<evidence type="ECO:0000256" key="1">
    <source>
        <dbReference type="ARBA" id="ARBA00004651"/>
    </source>
</evidence>
<evidence type="ECO:0000313" key="9">
    <source>
        <dbReference type="Proteomes" id="UP000527315"/>
    </source>
</evidence>
<evidence type="ECO:0000256" key="5">
    <source>
        <dbReference type="ARBA" id="ARBA00023136"/>
    </source>
</evidence>
<evidence type="ECO:0000256" key="6">
    <source>
        <dbReference type="SAM" id="Phobius"/>
    </source>
</evidence>
<name>A0A7J4KW33_9ARCH</name>
<sequence length="309" mass="34591">MDGNFFKILEFFKSQKSLKEFELVLKGNSEKKSLKRFFEESCLEGALALMLGFAVLLELEAGEEWFFLLPILSFLLPLSFNYFFQILKFEKRKREIEEQVPDALLQAASMPYSSGFANIAEYLARQRLGALSKEFEKASLEIEKGATVREALENIAKRCNSRIVERMCTLLSQGFEAGISMSLVFRETAEDLIETRTILRERSAVLAVQKLTLLFAGALLVPLVLGLLAGMVNDFDFQSFGELGVGLGEKERLGLMQAAQFSNQVYIIEYAIIASLFAAFIDSDLKKSIIYVLALLPASSIAYFIASAL</sequence>
<feature type="transmembrane region" description="Helical" evidence="6">
    <location>
        <begin position="288"/>
        <end position="306"/>
    </location>
</feature>